<proteinExistence type="predicted"/>
<comment type="caution">
    <text evidence="3">The sequence shown here is derived from an EMBL/GenBank/DDBJ whole genome shotgun (WGS) entry which is preliminary data.</text>
</comment>
<evidence type="ECO:0000313" key="3">
    <source>
        <dbReference type="EMBL" id="CAE7204228.1"/>
    </source>
</evidence>
<dbReference type="Proteomes" id="UP000663827">
    <property type="component" value="Unassembled WGS sequence"/>
</dbReference>
<gene>
    <name evidence="3" type="ORF">RDB_LOCUS141782</name>
</gene>
<accession>A0A8H3E6P5</accession>
<name>A0A8H3E6P5_9AGAM</name>
<dbReference type="InterPro" id="IPR027842">
    <property type="entry name" value="HAM1-like_C"/>
</dbReference>
<feature type="region of interest" description="Disordered" evidence="1">
    <location>
        <begin position="60"/>
        <end position="92"/>
    </location>
</feature>
<feature type="compositionally biased region" description="Basic and acidic residues" evidence="1">
    <location>
        <begin position="60"/>
        <end position="84"/>
    </location>
</feature>
<organism evidence="3 4">
    <name type="scientific">Rhizoctonia solani</name>
    <dbReference type="NCBI Taxonomy" id="456999"/>
    <lineage>
        <taxon>Eukaryota</taxon>
        <taxon>Fungi</taxon>
        <taxon>Dikarya</taxon>
        <taxon>Basidiomycota</taxon>
        <taxon>Agaricomycotina</taxon>
        <taxon>Agaricomycetes</taxon>
        <taxon>Cantharellales</taxon>
        <taxon>Ceratobasidiaceae</taxon>
        <taxon>Rhizoctonia</taxon>
    </lineage>
</organism>
<protein>
    <recommendedName>
        <fullName evidence="2">HAM1-like C-terminal domain-containing protein</fullName>
    </recommendedName>
</protein>
<reference evidence="3" key="1">
    <citation type="submission" date="2021-01" db="EMBL/GenBank/DDBJ databases">
        <authorList>
            <person name="Kaushik A."/>
        </authorList>
    </citation>
    <scope>NUCLEOTIDE SEQUENCE</scope>
    <source>
        <strain evidence="3">AG5</strain>
    </source>
</reference>
<evidence type="ECO:0000313" key="4">
    <source>
        <dbReference type="Proteomes" id="UP000663827"/>
    </source>
</evidence>
<feature type="domain" description="HAM1-like C-terminal" evidence="2">
    <location>
        <begin position="33"/>
        <end position="138"/>
    </location>
</feature>
<dbReference type="Pfam" id="PF14613">
    <property type="entry name" value="HAM1_C"/>
    <property type="match status" value="1"/>
</dbReference>
<evidence type="ECO:0000259" key="2">
    <source>
        <dbReference type="Pfam" id="PF14613"/>
    </source>
</evidence>
<dbReference type="EMBL" id="CAJNJQ010003755">
    <property type="protein sequence ID" value="CAE7204228.1"/>
    <property type="molecule type" value="Genomic_DNA"/>
</dbReference>
<evidence type="ECO:0000256" key="1">
    <source>
        <dbReference type="SAM" id="MobiDB-lite"/>
    </source>
</evidence>
<sequence length="139" mass="15732">MPIKIYSLKLSIRDQAQCAVQDRQAPRDWSHQEQIAKAIESSIRTGLEYVDQQLIATHDRMNDARATGEKSRTEVFERKKDEASSKTSKTDSQFRIVSKRDSVLIPEAGHESGWINKQADREAAINDGEGWKGNVFTVV</sequence>
<dbReference type="AlphaFoldDB" id="A0A8H3E6P5"/>